<dbReference type="GO" id="GO:0022904">
    <property type="term" value="P:respiratory electron transport chain"/>
    <property type="evidence" value="ECO:0007669"/>
    <property type="project" value="TreeGrafter"/>
</dbReference>
<dbReference type="EMBL" id="CP036433">
    <property type="protein sequence ID" value="QDU97800.1"/>
    <property type="molecule type" value="Genomic_DNA"/>
</dbReference>
<dbReference type="Gene3D" id="3.40.228.10">
    <property type="entry name" value="Dimethylsulfoxide Reductase, domain 2"/>
    <property type="match status" value="1"/>
</dbReference>
<keyword evidence="3" id="KW-1185">Reference proteome</keyword>
<dbReference type="PANTHER" id="PTHR43105">
    <property type="entry name" value="RESPIRATORY NITRATE REDUCTASE"/>
    <property type="match status" value="1"/>
</dbReference>
<protein>
    <submittedName>
        <fullName evidence="2">Formyltransferase/hydrolase complex Fhc subunit B</fullName>
    </submittedName>
</protein>
<dbReference type="Gene3D" id="3.40.50.740">
    <property type="match status" value="1"/>
</dbReference>
<dbReference type="KEGG" id="lcre:Pla8534_56570"/>
<dbReference type="NCBIfam" id="TIGR03129">
    <property type="entry name" value="one_C_dehyd_B"/>
    <property type="match status" value="1"/>
</dbReference>
<dbReference type="GO" id="GO:0016787">
    <property type="term" value="F:hydrolase activity"/>
    <property type="evidence" value="ECO:0007669"/>
    <property type="project" value="UniProtKB-KW"/>
</dbReference>
<organism evidence="2 3">
    <name type="scientific">Lignipirellula cremea</name>
    <dbReference type="NCBI Taxonomy" id="2528010"/>
    <lineage>
        <taxon>Bacteria</taxon>
        <taxon>Pseudomonadati</taxon>
        <taxon>Planctomycetota</taxon>
        <taxon>Planctomycetia</taxon>
        <taxon>Pirellulales</taxon>
        <taxon>Pirellulaceae</taxon>
        <taxon>Lignipirellula</taxon>
    </lineage>
</organism>
<dbReference type="PIRSF" id="PIRSF005646">
    <property type="entry name" value="FwdB"/>
    <property type="match status" value="1"/>
</dbReference>
<dbReference type="GO" id="GO:0016740">
    <property type="term" value="F:transferase activity"/>
    <property type="evidence" value="ECO:0007669"/>
    <property type="project" value="UniProtKB-KW"/>
</dbReference>
<dbReference type="InterPro" id="IPR050123">
    <property type="entry name" value="Prok_molybdopt-oxidoreductase"/>
</dbReference>
<evidence type="ECO:0000313" key="2">
    <source>
        <dbReference type="EMBL" id="QDU97800.1"/>
    </source>
</evidence>
<dbReference type="Proteomes" id="UP000317648">
    <property type="component" value="Chromosome"/>
</dbReference>
<dbReference type="AlphaFoldDB" id="A0A518E131"/>
<dbReference type="RefSeq" id="WP_145056556.1">
    <property type="nucleotide sequence ID" value="NZ_CP036433.1"/>
</dbReference>
<dbReference type="OrthoDB" id="240576at2"/>
<evidence type="ECO:0000313" key="3">
    <source>
        <dbReference type="Proteomes" id="UP000317648"/>
    </source>
</evidence>
<keyword evidence="1" id="KW-0560">Oxidoreductase</keyword>
<proteinExistence type="predicted"/>
<name>A0A518E131_9BACT</name>
<dbReference type="GO" id="GO:0018493">
    <property type="term" value="F:formylmethanofuran dehydrogenase activity"/>
    <property type="evidence" value="ECO:0007669"/>
    <property type="project" value="InterPro"/>
</dbReference>
<evidence type="ECO:0000256" key="1">
    <source>
        <dbReference type="ARBA" id="ARBA00023002"/>
    </source>
</evidence>
<reference evidence="2 3" key="1">
    <citation type="submission" date="2019-02" db="EMBL/GenBank/DDBJ databases">
        <title>Deep-cultivation of Planctomycetes and their phenomic and genomic characterization uncovers novel biology.</title>
        <authorList>
            <person name="Wiegand S."/>
            <person name="Jogler M."/>
            <person name="Boedeker C."/>
            <person name="Pinto D."/>
            <person name="Vollmers J."/>
            <person name="Rivas-Marin E."/>
            <person name="Kohn T."/>
            <person name="Peeters S.H."/>
            <person name="Heuer A."/>
            <person name="Rast P."/>
            <person name="Oberbeckmann S."/>
            <person name="Bunk B."/>
            <person name="Jeske O."/>
            <person name="Meyerdierks A."/>
            <person name="Storesund J.E."/>
            <person name="Kallscheuer N."/>
            <person name="Luecker S."/>
            <person name="Lage O.M."/>
            <person name="Pohl T."/>
            <person name="Merkel B.J."/>
            <person name="Hornburger P."/>
            <person name="Mueller R.-W."/>
            <person name="Bruemmer F."/>
            <person name="Labrenz M."/>
            <person name="Spormann A.M."/>
            <person name="Op den Camp H."/>
            <person name="Overmann J."/>
            <person name="Amann R."/>
            <person name="Jetten M.S.M."/>
            <person name="Mascher T."/>
            <person name="Medema M.H."/>
            <person name="Devos D.P."/>
            <person name="Kaster A.-K."/>
            <person name="Ovreas L."/>
            <person name="Rohde M."/>
            <person name="Galperin M.Y."/>
            <person name="Jogler C."/>
        </authorList>
    </citation>
    <scope>NUCLEOTIDE SEQUENCE [LARGE SCALE GENOMIC DNA]</scope>
    <source>
        <strain evidence="2 3">Pla85_3_4</strain>
    </source>
</reference>
<dbReference type="GO" id="GO:0015948">
    <property type="term" value="P:methanogenesis"/>
    <property type="evidence" value="ECO:0007669"/>
    <property type="project" value="InterPro"/>
</dbReference>
<dbReference type="SUPFAM" id="SSF53706">
    <property type="entry name" value="Formate dehydrogenase/DMSO reductase, domains 1-3"/>
    <property type="match status" value="1"/>
</dbReference>
<dbReference type="PANTHER" id="PTHR43105:SF14">
    <property type="entry name" value="FORMATE DEHYDROGENASE H"/>
    <property type="match status" value="1"/>
</dbReference>
<keyword evidence="2" id="KW-0378">Hydrolase</keyword>
<dbReference type="CDD" id="cd02761">
    <property type="entry name" value="MopB_FmdB-FwdB"/>
    <property type="match status" value="1"/>
</dbReference>
<dbReference type="GO" id="GO:0003954">
    <property type="term" value="F:NADH dehydrogenase activity"/>
    <property type="evidence" value="ECO:0007669"/>
    <property type="project" value="TreeGrafter"/>
</dbReference>
<dbReference type="InterPro" id="IPR016457">
    <property type="entry name" value="Formylmethanofuran_DH_bsu"/>
</dbReference>
<dbReference type="GO" id="GO:0016020">
    <property type="term" value="C:membrane"/>
    <property type="evidence" value="ECO:0007669"/>
    <property type="project" value="TreeGrafter"/>
</dbReference>
<keyword evidence="2" id="KW-0808">Transferase</keyword>
<accession>A0A518E131</accession>
<gene>
    <name evidence="2" type="primary">fhcB</name>
    <name evidence="2" type="ORF">Pla8534_56570</name>
</gene>
<sequence>MSEDSRTLTDVACTVCGCVCDDLRVQVQQNRITSIENDCSLARPWFEQLETARPPAARIDGATVSVDQAIDQAVRLLSASRAPLIFGLSRSSTPGQRSAVRLAERLGGTIDTTASVCHGPSIMAIQEVGESTSTLGEVRNRADLVIFWGADPVVSHPRHLERYSVDPPGLFISGRADRKVVVIDRQPTATSARADLFLQIPAGRDFEAIWALRQLVAGHDLQPGHDTGLPHADLVALAEQMKTCRYGAVFFGLGLAQRGIGHANVEALLRLVDELNQHARFIARRMRIPGDVTGADSVLCWSTGYPFAVNFARGYPRYNPGEYSANELLERREVDLCLLVGSENVSDFSPAARRTLTEIPTIALDYPQTEPDFTPGVQFATAIYGVHQAGTAYRMDEAPIPLSKLLDSDYPTDHDLLDRLYAQLFPDDPVSGTI</sequence>